<evidence type="ECO:0000313" key="1">
    <source>
        <dbReference type="EMBL" id="WUQ87823.1"/>
    </source>
</evidence>
<dbReference type="EMBL" id="CP108110">
    <property type="protein sequence ID" value="WUQ87823.1"/>
    <property type="molecule type" value="Genomic_DNA"/>
</dbReference>
<reference evidence="1" key="1">
    <citation type="submission" date="2022-10" db="EMBL/GenBank/DDBJ databases">
        <title>The complete genomes of actinobacterial strains from the NBC collection.</title>
        <authorList>
            <person name="Joergensen T.S."/>
            <person name="Alvarez Arevalo M."/>
            <person name="Sterndorff E.B."/>
            <person name="Faurdal D."/>
            <person name="Vuksanovic O."/>
            <person name="Mourched A.-S."/>
            <person name="Charusanti P."/>
            <person name="Shaw S."/>
            <person name="Blin K."/>
            <person name="Weber T."/>
        </authorList>
    </citation>
    <scope>NUCLEOTIDE SEQUENCE</scope>
    <source>
        <strain evidence="1">NBC_00222</strain>
    </source>
</reference>
<name>A0ABZ1U9G7_9ACTN</name>
<dbReference type="SUPFAM" id="SSF110087">
    <property type="entry name" value="DR1885-like metal-binding protein"/>
    <property type="match status" value="1"/>
</dbReference>
<dbReference type="InterPro" id="IPR036182">
    <property type="entry name" value="PCuAC_sf"/>
</dbReference>
<keyword evidence="2" id="KW-1185">Reference proteome</keyword>
<accession>A0ABZ1U9G7</accession>
<dbReference type="PANTHER" id="PTHR36302:SF1">
    <property type="entry name" value="COPPER CHAPERONE PCU(A)C"/>
    <property type="match status" value="1"/>
</dbReference>
<dbReference type="Pfam" id="PF04314">
    <property type="entry name" value="PCuAC"/>
    <property type="match status" value="1"/>
</dbReference>
<evidence type="ECO:0000313" key="2">
    <source>
        <dbReference type="Proteomes" id="UP001432222"/>
    </source>
</evidence>
<dbReference type="Proteomes" id="UP001432222">
    <property type="component" value="Chromosome"/>
</dbReference>
<dbReference type="Gene3D" id="2.60.40.1890">
    <property type="entry name" value="PCu(A)C copper chaperone"/>
    <property type="match status" value="1"/>
</dbReference>
<gene>
    <name evidence="1" type="ORF">OHA16_35485</name>
</gene>
<protein>
    <submittedName>
        <fullName evidence="1">Copper chaperone PCu(A)C</fullName>
    </submittedName>
</protein>
<dbReference type="InterPro" id="IPR058248">
    <property type="entry name" value="Lxx211020-like"/>
</dbReference>
<dbReference type="InterPro" id="IPR007410">
    <property type="entry name" value="LpqE-like"/>
</dbReference>
<sequence length="181" mass="18857">MSGRSAAGGRTAERPKVAERVRVAERLKVVGPPIGAAAVALALLSGWTAVGGAGTARPVEVGPGWLLLPSAGGVPSTAAFFTVRNPGDIPDQLTGASWEFGGKVTLKRHLHQGAAGSWAPVTALEVPERGELAMSPEDADLMIINPPALKVGQWVEFTLTFRNSPDLRVKAEVRPPGGRRS</sequence>
<proteinExistence type="predicted"/>
<organism evidence="1 2">
    <name type="scientific">Kitasatospora purpeofusca</name>
    <dbReference type="NCBI Taxonomy" id="67352"/>
    <lineage>
        <taxon>Bacteria</taxon>
        <taxon>Bacillati</taxon>
        <taxon>Actinomycetota</taxon>
        <taxon>Actinomycetes</taxon>
        <taxon>Kitasatosporales</taxon>
        <taxon>Streptomycetaceae</taxon>
        <taxon>Kitasatospora</taxon>
    </lineage>
</organism>
<dbReference type="RefSeq" id="WP_328958378.1">
    <property type="nucleotide sequence ID" value="NZ_CP108110.1"/>
</dbReference>
<dbReference type="PANTHER" id="PTHR36302">
    <property type="entry name" value="BLR7088 PROTEIN"/>
    <property type="match status" value="1"/>
</dbReference>